<comment type="caution">
    <text evidence="1">The sequence shown here is derived from an EMBL/GenBank/DDBJ whole genome shotgun (WGS) entry which is preliminary data.</text>
</comment>
<accession>A0A445CD87</accession>
<dbReference type="AlphaFoldDB" id="A0A445CD87"/>
<organism evidence="1 2">
    <name type="scientific">Arachis hypogaea</name>
    <name type="common">Peanut</name>
    <dbReference type="NCBI Taxonomy" id="3818"/>
    <lineage>
        <taxon>Eukaryota</taxon>
        <taxon>Viridiplantae</taxon>
        <taxon>Streptophyta</taxon>
        <taxon>Embryophyta</taxon>
        <taxon>Tracheophyta</taxon>
        <taxon>Spermatophyta</taxon>
        <taxon>Magnoliopsida</taxon>
        <taxon>eudicotyledons</taxon>
        <taxon>Gunneridae</taxon>
        <taxon>Pentapetalae</taxon>
        <taxon>rosids</taxon>
        <taxon>fabids</taxon>
        <taxon>Fabales</taxon>
        <taxon>Fabaceae</taxon>
        <taxon>Papilionoideae</taxon>
        <taxon>50 kb inversion clade</taxon>
        <taxon>dalbergioids sensu lato</taxon>
        <taxon>Dalbergieae</taxon>
        <taxon>Pterocarpus clade</taxon>
        <taxon>Arachis</taxon>
    </lineage>
</organism>
<dbReference type="Proteomes" id="UP000289738">
    <property type="component" value="Chromosome A07"/>
</dbReference>
<dbReference type="EMBL" id="SDMP01000007">
    <property type="protein sequence ID" value="RYR48791.1"/>
    <property type="molecule type" value="Genomic_DNA"/>
</dbReference>
<proteinExistence type="predicted"/>
<name>A0A445CD87_ARAHY</name>
<sequence>MWLASSIAATYSSQSPKLRRFYTAAYLFISPLHVLGMVSRGYANVPWAKEDKVKVPLVMFGGSRKYAFASVKANSVENVESEILQFVEAIKNSTIIFQLPCFTITYLHQDKASNNTLSHEHLQTHLPWSSNLKRYIIFVQVEGYKSTYNGEFLLHFFLTHRNFNHWRREGMSSRVSR</sequence>
<keyword evidence="2" id="KW-1185">Reference proteome</keyword>
<evidence type="ECO:0000313" key="1">
    <source>
        <dbReference type="EMBL" id="RYR48791.1"/>
    </source>
</evidence>
<gene>
    <name evidence="1" type="ORF">Ahy_A07g034868</name>
</gene>
<evidence type="ECO:0000313" key="2">
    <source>
        <dbReference type="Proteomes" id="UP000289738"/>
    </source>
</evidence>
<dbReference type="STRING" id="3818.A0A445CD87"/>
<protein>
    <submittedName>
        <fullName evidence="1">Uncharacterized protein</fullName>
    </submittedName>
</protein>
<reference evidence="1 2" key="1">
    <citation type="submission" date="2019-01" db="EMBL/GenBank/DDBJ databases">
        <title>Sequencing of cultivated peanut Arachis hypogaea provides insights into genome evolution and oil improvement.</title>
        <authorList>
            <person name="Chen X."/>
        </authorList>
    </citation>
    <scope>NUCLEOTIDE SEQUENCE [LARGE SCALE GENOMIC DNA]</scope>
    <source>
        <strain evidence="2">cv. Fuhuasheng</strain>
        <tissue evidence="1">Leaves</tissue>
    </source>
</reference>